<gene>
    <name evidence="1" type="ORF">RchiOBHm_Chr1g0375771</name>
</gene>
<name>A0A2P6SMM4_ROSCH</name>
<dbReference type="GO" id="GO:0005764">
    <property type="term" value="C:lysosome"/>
    <property type="evidence" value="ECO:0007669"/>
    <property type="project" value="TreeGrafter"/>
</dbReference>
<accession>A0A2P6SMM4</accession>
<evidence type="ECO:0000313" key="1">
    <source>
        <dbReference type="EMBL" id="PRQ59945.1"/>
    </source>
</evidence>
<reference evidence="1 2" key="1">
    <citation type="journal article" date="2018" name="Nat. Genet.">
        <title>The Rosa genome provides new insights in the design of modern roses.</title>
        <authorList>
            <person name="Bendahmane M."/>
        </authorList>
    </citation>
    <scope>NUCLEOTIDE SEQUENCE [LARGE SCALE GENOMIC DNA]</scope>
    <source>
        <strain evidence="2">cv. Old Blush</strain>
    </source>
</reference>
<dbReference type="Proteomes" id="UP000238479">
    <property type="component" value="Chromosome 1"/>
</dbReference>
<sequence>MSESVREIWFDGNKGPNAPNMSYYFSDWFSMVRELRSSISIFSDADSYVRWVGDEQGFAGSTSWSTINRSSLSIGRPSYLNTSDPQRTHWLPPECDVSIRNGWFWHKSESPKKLSKLLEIYYNSAGKNCVLLLNVPHNSTGIISEVDVKRLKDLRGVIDTIFSSNLVERCFIKGVAKEEAKT</sequence>
<dbReference type="Gramene" id="PRQ59945">
    <property type="protein sequence ID" value="PRQ59945"/>
    <property type="gene ID" value="RchiOBHm_Chr1g0375771"/>
</dbReference>
<dbReference type="SUPFAM" id="SSF51445">
    <property type="entry name" value="(Trans)glycosidases"/>
    <property type="match status" value="1"/>
</dbReference>
<dbReference type="EMBL" id="PDCK01000039">
    <property type="protein sequence ID" value="PRQ59945.1"/>
    <property type="molecule type" value="Genomic_DNA"/>
</dbReference>
<dbReference type="GO" id="GO:0006004">
    <property type="term" value="P:fucose metabolic process"/>
    <property type="evidence" value="ECO:0007669"/>
    <property type="project" value="TreeGrafter"/>
</dbReference>
<dbReference type="InterPro" id="IPR017853">
    <property type="entry name" value="GH"/>
</dbReference>
<organism evidence="1 2">
    <name type="scientific">Rosa chinensis</name>
    <name type="common">China rose</name>
    <dbReference type="NCBI Taxonomy" id="74649"/>
    <lineage>
        <taxon>Eukaryota</taxon>
        <taxon>Viridiplantae</taxon>
        <taxon>Streptophyta</taxon>
        <taxon>Embryophyta</taxon>
        <taxon>Tracheophyta</taxon>
        <taxon>Spermatophyta</taxon>
        <taxon>Magnoliopsida</taxon>
        <taxon>eudicotyledons</taxon>
        <taxon>Gunneridae</taxon>
        <taxon>Pentapetalae</taxon>
        <taxon>rosids</taxon>
        <taxon>fabids</taxon>
        <taxon>Rosales</taxon>
        <taxon>Rosaceae</taxon>
        <taxon>Rosoideae</taxon>
        <taxon>Rosoideae incertae sedis</taxon>
        <taxon>Rosa</taxon>
    </lineage>
</organism>
<dbReference type="PANTHER" id="PTHR10030:SF37">
    <property type="entry name" value="ALPHA-L-FUCOSIDASE-RELATED"/>
    <property type="match status" value="1"/>
</dbReference>
<dbReference type="GO" id="GO:0016139">
    <property type="term" value="P:glycoside catabolic process"/>
    <property type="evidence" value="ECO:0007669"/>
    <property type="project" value="TreeGrafter"/>
</dbReference>
<dbReference type="AlphaFoldDB" id="A0A2P6SMM4"/>
<keyword evidence="1" id="KW-0378">Hydrolase</keyword>
<proteinExistence type="predicted"/>
<dbReference type="GO" id="GO:0004560">
    <property type="term" value="F:alpha-L-fucosidase activity"/>
    <property type="evidence" value="ECO:0007669"/>
    <property type="project" value="UniProtKB-EC"/>
</dbReference>
<keyword evidence="2" id="KW-1185">Reference proteome</keyword>
<dbReference type="OMA" id="WHNNETA"/>
<dbReference type="InterPro" id="IPR000933">
    <property type="entry name" value="Glyco_hydro_29"/>
</dbReference>
<keyword evidence="1" id="KW-0326">Glycosidase</keyword>
<protein>
    <submittedName>
        <fullName evidence="1">Putative alpha-L-fucosidase</fullName>
        <ecNumber evidence="1">3.2.1.51</ecNumber>
    </submittedName>
</protein>
<dbReference type="Gene3D" id="3.20.20.80">
    <property type="entry name" value="Glycosidases"/>
    <property type="match status" value="1"/>
</dbReference>
<dbReference type="PANTHER" id="PTHR10030">
    <property type="entry name" value="ALPHA-L-FUCOSIDASE"/>
    <property type="match status" value="1"/>
</dbReference>
<dbReference type="EC" id="3.2.1.51" evidence="1"/>
<evidence type="ECO:0000313" key="2">
    <source>
        <dbReference type="Proteomes" id="UP000238479"/>
    </source>
</evidence>
<dbReference type="STRING" id="74649.A0A2P6SMM4"/>
<comment type="caution">
    <text evidence="1">The sequence shown here is derived from an EMBL/GenBank/DDBJ whole genome shotgun (WGS) entry which is preliminary data.</text>
</comment>